<feature type="domain" description="Integrase catalytic" evidence="3">
    <location>
        <begin position="427"/>
        <end position="604"/>
    </location>
</feature>
<dbReference type="PANTHER" id="PTHR37984">
    <property type="entry name" value="PROTEIN CBG26694"/>
    <property type="match status" value="1"/>
</dbReference>
<feature type="compositionally biased region" description="Basic and acidic residues" evidence="1">
    <location>
        <begin position="57"/>
        <end position="66"/>
    </location>
</feature>
<dbReference type="InterPro" id="IPR043502">
    <property type="entry name" value="DNA/RNA_pol_sf"/>
</dbReference>
<gene>
    <name evidence="4" type="primary">K02A2.6</name>
    <name evidence="4" type="ORF">AWC38_SpisGene6766</name>
</gene>
<dbReference type="InterPro" id="IPR043128">
    <property type="entry name" value="Rev_trsase/Diguanyl_cyclase"/>
</dbReference>
<dbReference type="PROSITE" id="PS50878">
    <property type="entry name" value="RT_POL"/>
    <property type="match status" value="1"/>
</dbReference>
<dbReference type="CDD" id="cd01647">
    <property type="entry name" value="RT_LTR"/>
    <property type="match status" value="1"/>
</dbReference>
<reference evidence="5" key="1">
    <citation type="journal article" date="2017" name="bioRxiv">
        <title>Comparative analysis of the genomes of Stylophora pistillata and Acropora digitifera provides evidence for extensive differences between species of corals.</title>
        <authorList>
            <person name="Voolstra C.R."/>
            <person name="Li Y."/>
            <person name="Liew Y.J."/>
            <person name="Baumgarten S."/>
            <person name="Zoccola D."/>
            <person name="Flot J.-F."/>
            <person name="Tambutte S."/>
            <person name="Allemand D."/>
            <person name="Aranda M."/>
        </authorList>
    </citation>
    <scope>NUCLEOTIDE SEQUENCE [LARGE SCALE GENOMIC DNA]</scope>
</reference>
<dbReference type="EMBL" id="LSMT01000082">
    <property type="protein sequence ID" value="PFX28474.1"/>
    <property type="molecule type" value="Genomic_DNA"/>
</dbReference>
<dbReference type="GO" id="GO:0003676">
    <property type="term" value="F:nucleic acid binding"/>
    <property type="evidence" value="ECO:0007669"/>
    <property type="project" value="InterPro"/>
</dbReference>
<evidence type="ECO:0000256" key="1">
    <source>
        <dbReference type="SAM" id="MobiDB-lite"/>
    </source>
</evidence>
<dbReference type="SUPFAM" id="SSF56672">
    <property type="entry name" value="DNA/RNA polymerases"/>
    <property type="match status" value="1"/>
</dbReference>
<feature type="region of interest" description="Disordered" evidence="1">
    <location>
        <begin position="602"/>
        <end position="694"/>
    </location>
</feature>
<dbReference type="InterPro" id="IPR036397">
    <property type="entry name" value="RNaseH_sf"/>
</dbReference>
<organism evidence="4 5">
    <name type="scientific">Stylophora pistillata</name>
    <name type="common">Smooth cauliflower coral</name>
    <dbReference type="NCBI Taxonomy" id="50429"/>
    <lineage>
        <taxon>Eukaryota</taxon>
        <taxon>Metazoa</taxon>
        <taxon>Cnidaria</taxon>
        <taxon>Anthozoa</taxon>
        <taxon>Hexacorallia</taxon>
        <taxon>Scleractinia</taxon>
        <taxon>Astrocoeniina</taxon>
        <taxon>Pocilloporidae</taxon>
        <taxon>Stylophora</taxon>
    </lineage>
</organism>
<dbReference type="Proteomes" id="UP000225706">
    <property type="component" value="Unassembled WGS sequence"/>
</dbReference>
<dbReference type="InterPro" id="IPR001584">
    <property type="entry name" value="Integrase_cat-core"/>
</dbReference>
<dbReference type="Gene3D" id="3.30.420.10">
    <property type="entry name" value="Ribonuclease H-like superfamily/Ribonuclease H"/>
    <property type="match status" value="1"/>
</dbReference>
<dbReference type="SUPFAM" id="SSF53098">
    <property type="entry name" value="Ribonuclease H-like"/>
    <property type="match status" value="1"/>
</dbReference>
<dbReference type="InterPro" id="IPR012337">
    <property type="entry name" value="RNaseH-like_sf"/>
</dbReference>
<accession>A0A2B4SCR3</accession>
<dbReference type="PANTHER" id="PTHR37984:SF9">
    <property type="entry name" value="INTEGRASE CATALYTIC DOMAIN-CONTAINING PROTEIN"/>
    <property type="match status" value="1"/>
</dbReference>
<dbReference type="GO" id="GO:0015074">
    <property type="term" value="P:DNA integration"/>
    <property type="evidence" value="ECO:0007669"/>
    <property type="project" value="InterPro"/>
</dbReference>
<dbReference type="InterPro" id="IPR000477">
    <property type="entry name" value="RT_dom"/>
</dbReference>
<evidence type="ECO:0000313" key="4">
    <source>
        <dbReference type="EMBL" id="PFX28474.1"/>
    </source>
</evidence>
<dbReference type="OrthoDB" id="5985287at2759"/>
<dbReference type="Gene3D" id="3.30.70.270">
    <property type="match status" value="1"/>
</dbReference>
<evidence type="ECO:0000259" key="3">
    <source>
        <dbReference type="PROSITE" id="PS50994"/>
    </source>
</evidence>
<sequence length="694" mass="78962">MLAVIRTRNGELCNELIQKNGDLKSVRVTAKAFEMANQGSKTMAGDDCTARGGDQQSSKDSHEMNKITRPRRYSMRNNRSDHSSGRPTTKAAENMGLIEYHTEQTTQAPAQVMEVERQEIHTPISEYEDVFTSIGKLKGVTIKLHVVPKAPGAIQKQRRISIPLKEKFDKILDRWHALDIIEDVGDKPTNWCSNVVLTPKKDGESLRASLDMTDVNKYIKRARHTKPTLRELETRLNGAKLFSHLDMNDGYMQLELAEESRKLTTFYTHCGLKRFKGLYFGVNSAAEIFNEEVRKVVSLEPNAISIYDDILLFGATLEEQERVVRHILQLWQSHRLTLNMKKSRFNPHTVTIFGKVFSSEEVSPRGFDYKLNYAPGKKAKAEMNEADYKSRHPEPLTMLDPRAVHQAKFTVRENKDMFEKDIRAVVQAALPNMVSWDELLEGTSQDLELKDLKSVIARGYFAVSEQQAEPKEHWKEVAIDFWGTISTSEYLLLVICKHSYDNGTPFNGQEFRNFSTYLGFTHEHKTPKNPQANDEAEQFMQVGDSVLVKQDLSSKASLPYEGEPLEVQHRKGTQMVAKRRDGSTITRSAADFKKVPYHTLDEVGRSQLEPGFGRKPSEEPQVEELPKPQERLEEVLSPGEGLSYTPDRVKPTTENVEEAPSSVGATAHTERPRRSNDKYLSSKYPDHKIPDRIL</sequence>
<dbReference type="PROSITE" id="PS50994">
    <property type="entry name" value="INTEGRASE"/>
    <property type="match status" value="1"/>
</dbReference>
<proteinExistence type="predicted"/>
<protein>
    <submittedName>
        <fullName evidence="4">Uncharacterized protein K02A2.6</fullName>
    </submittedName>
</protein>
<comment type="caution">
    <text evidence="4">The sequence shown here is derived from an EMBL/GenBank/DDBJ whole genome shotgun (WGS) entry which is preliminary data.</text>
</comment>
<evidence type="ECO:0000259" key="2">
    <source>
        <dbReference type="PROSITE" id="PS50878"/>
    </source>
</evidence>
<feature type="compositionally biased region" description="Basic and acidic residues" evidence="1">
    <location>
        <begin position="668"/>
        <end position="677"/>
    </location>
</feature>
<dbReference type="AlphaFoldDB" id="A0A2B4SCR3"/>
<feature type="compositionally biased region" description="Basic and acidic residues" evidence="1">
    <location>
        <begin position="624"/>
        <end position="634"/>
    </location>
</feature>
<feature type="domain" description="Reverse transcriptase" evidence="2">
    <location>
        <begin position="179"/>
        <end position="357"/>
    </location>
</feature>
<name>A0A2B4SCR3_STYPI</name>
<feature type="region of interest" description="Disordered" evidence="1">
    <location>
        <begin position="41"/>
        <end position="89"/>
    </location>
</feature>
<dbReference type="InterPro" id="IPR050951">
    <property type="entry name" value="Retrovirus_Pol_polyprotein"/>
</dbReference>
<dbReference type="Gene3D" id="3.10.10.10">
    <property type="entry name" value="HIV Type 1 Reverse Transcriptase, subunit A, domain 1"/>
    <property type="match status" value="1"/>
</dbReference>
<feature type="compositionally biased region" description="Basic and acidic residues" evidence="1">
    <location>
        <begin position="684"/>
        <end position="694"/>
    </location>
</feature>
<dbReference type="STRING" id="50429.A0A2B4SCR3"/>
<dbReference type="Pfam" id="PF00078">
    <property type="entry name" value="RVT_1"/>
    <property type="match status" value="1"/>
</dbReference>
<keyword evidence="5" id="KW-1185">Reference proteome</keyword>
<evidence type="ECO:0000313" key="5">
    <source>
        <dbReference type="Proteomes" id="UP000225706"/>
    </source>
</evidence>